<keyword evidence="2 3" id="KW-0808">Transferase</keyword>
<proteinExistence type="inferred from homology"/>
<dbReference type="GO" id="GO:0016020">
    <property type="term" value="C:membrane"/>
    <property type="evidence" value="ECO:0007669"/>
    <property type="project" value="TreeGrafter"/>
</dbReference>
<dbReference type="NCBIfam" id="TIGR00055">
    <property type="entry name" value="uppS"/>
    <property type="match status" value="1"/>
</dbReference>
<dbReference type="GO" id="GO:0045547">
    <property type="term" value="F:ditrans,polycis-polyprenyl diphosphate synthase [(2E,6E)-farnesyl diphosphate specific] activity"/>
    <property type="evidence" value="ECO:0007669"/>
    <property type="project" value="TreeGrafter"/>
</dbReference>
<dbReference type="GO" id="GO:0005783">
    <property type="term" value="C:endoplasmic reticulum"/>
    <property type="evidence" value="ECO:0007669"/>
    <property type="project" value="TreeGrafter"/>
</dbReference>
<gene>
    <name evidence="4" type="ORF">PEX2_093520</name>
</gene>
<reference evidence="4 5" key="1">
    <citation type="journal article" date="2015" name="Mol. Plant Microbe Interact.">
        <title>Genome, transcriptome, and functional analyses of Penicillium expansum provide new insights into secondary metabolism and pathogenicity.</title>
        <authorList>
            <person name="Ballester A.R."/>
            <person name="Marcet-Houben M."/>
            <person name="Levin E."/>
            <person name="Sela N."/>
            <person name="Selma-Lazaro C."/>
            <person name="Carmona L."/>
            <person name="Wisniewski M."/>
            <person name="Droby S."/>
            <person name="Gonzalez-Candelas L."/>
            <person name="Gabaldon T."/>
        </authorList>
    </citation>
    <scope>NUCLEOTIDE SEQUENCE [LARGE SCALE GENOMIC DNA]</scope>
    <source>
        <strain evidence="4 5">MD-8</strain>
    </source>
</reference>
<protein>
    <recommendedName>
        <fullName evidence="3">Alkyl transferase</fullName>
        <ecNumber evidence="3">2.5.1.-</ecNumber>
    </recommendedName>
</protein>
<sequence length="172" mass="19011">MDGNRRYAKENGISIASGYLAGAKALVKIMDTCFDCGVNVISLYAFSLENFNRPKEQVDVLMKLLEGSVGEMGENDPLVKKHNLRIRVLGRLELLEDNVLRAISKTMNATKNNRGKVVNICVAYTARDEIASAIRETVADSAFPAKITAKSLTENMFMGFPPLDLLVLPPRY</sequence>
<dbReference type="Proteomes" id="UP000030143">
    <property type="component" value="Unassembled WGS sequence"/>
</dbReference>
<organism evidence="4 5">
    <name type="scientific">Penicillium expansum</name>
    <name type="common">Blue mold rot fungus</name>
    <dbReference type="NCBI Taxonomy" id="27334"/>
    <lineage>
        <taxon>Eukaryota</taxon>
        <taxon>Fungi</taxon>
        <taxon>Dikarya</taxon>
        <taxon>Ascomycota</taxon>
        <taxon>Pezizomycotina</taxon>
        <taxon>Eurotiomycetes</taxon>
        <taxon>Eurotiomycetidae</taxon>
        <taxon>Eurotiales</taxon>
        <taxon>Aspergillaceae</taxon>
        <taxon>Penicillium</taxon>
    </lineage>
</organism>
<dbReference type="EMBL" id="JQFZ01000110">
    <property type="protein sequence ID" value="KGO58997.1"/>
    <property type="molecule type" value="Genomic_DNA"/>
</dbReference>
<dbReference type="GeneID" id="27682042"/>
<dbReference type="VEuPathDB" id="FungiDB:PEXP_063970"/>
<dbReference type="GO" id="GO:0016094">
    <property type="term" value="P:polyprenol biosynthetic process"/>
    <property type="evidence" value="ECO:0007669"/>
    <property type="project" value="TreeGrafter"/>
</dbReference>
<dbReference type="InterPro" id="IPR036424">
    <property type="entry name" value="UPP_synth-like_sf"/>
</dbReference>
<dbReference type="OrthoDB" id="4173905at2759"/>
<name>A0A0A2JU79_PENEN</name>
<dbReference type="PhylomeDB" id="A0A0A2JU79"/>
<dbReference type="SUPFAM" id="SSF64005">
    <property type="entry name" value="Undecaprenyl diphosphate synthase"/>
    <property type="match status" value="1"/>
</dbReference>
<dbReference type="Pfam" id="PF01255">
    <property type="entry name" value="Prenyltransf"/>
    <property type="match status" value="1"/>
</dbReference>
<evidence type="ECO:0000313" key="5">
    <source>
        <dbReference type="Proteomes" id="UP000030143"/>
    </source>
</evidence>
<dbReference type="PANTHER" id="PTHR10291">
    <property type="entry name" value="DEHYDRODOLICHYL DIPHOSPHATE SYNTHASE FAMILY MEMBER"/>
    <property type="match status" value="1"/>
</dbReference>
<evidence type="ECO:0000313" key="4">
    <source>
        <dbReference type="EMBL" id="KGO58997.1"/>
    </source>
</evidence>
<dbReference type="HOGENOM" id="CLU_038505_3_0_1"/>
<evidence type="ECO:0000256" key="1">
    <source>
        <dbReference type="ARBA" id="ARBA00005432"/>
    </source>
</evidence>
<accession>A0A0A2JU79</accession>
<dbReference type="InterPro" id="IPR001441">
    <property type="entry name" value="UPP_synth-like"/>
</dbReference>
<keyword evidence="5" id="KW-1185">Reference proteome</keyword>
<dbReference type="GO" id="GO:1904423">
    <property type="term" value="C:dehydrodolichyl diphosphate synthase complex"/>
    <property type="evidence" value="ECO:0007669"/>
    <property type="project" value="TreeGrafter"/>
</dbReference>
<comment type="caution">
    <text evidence="4">The sequence shown here is derived from an EMBL/GenBank/DDBJ whole genome shotgun (WGS) entry which is preliminary data.</text>
</comment>
<evidence type="ECO:0000256" key="3">
    <source>
        <dbReference type="RuleBase" id="RU363018"/>
    </source>
</evidence>
<dbReference type="EC" id="2.5.1.-" evidence="3"/>
<dbReference type="Gene3D" id="3.40.1180.10">
    <property type="entry name" value="Decaprenyl diphosphate synthase-like"/>
    <property type="match status" value="1"/>
</dbReference>
<dbReference type="CDD" id="cd00475">
    <property type="entry name" value="Cis_IPPS"/>
    <property type="match status" value="1"/>
</dbReference>
<evidence type="ECO:0000256" key="2">
    <source>
        <dbReference type="ARBA" id="ARBA00022679"/>
    </source>
</evidence>
<dbReference type="RefSeq" id="XP_016600338.1">
    <property type="nucleotide sequence ID" value="XM_016746622.1"/>
</dbReference>
<dbReference type="STRING" id="27334.A0A0A2JU79"/>
<comment type="similarity">
    <text evidence="1 3">Belongs to the UPP synthase family.</text>
</comment>
<dbReference type="GO" id="GO:0005811">
    <property type="term" value="C:lipid droplet"/>
    <property type="evidence" value="ECO:0007669"/>
    <property type="project" value="TreeGrafter"/>
</dbReference>
<dbReference type="AlphaFoldDB" id="A0A0A2JU79"/>
<dbReference type="PANTHER" id="PTHR10291:SF43">
    <property type="entry name" value="DEHYDRODOLICHYL DIPHOSPHATE SYNTHASE COMPLEX SUBUNIT DHDDS"/>
    <property type="match status" value="1"/>
</dbReference>